<keyword evidence="5" id="KW-1185">Reference proteome</keyword>
<dbReference type="InterPro" id="IPR036322">
    <property type="entry name" value="WD40_repeat_dom_sf"/>
</dbReference>
<dbReference type="InterPro" id="IPR001680">
    <property type="entry name" value="WD40_rpt"/>
</dbReference>
<dbReference type="PANTHER" id="PTHR19848">
    <property type="entry name" value="WD40 REPEAT PROTEIN"/>
    <property type="match status" value="1"/>
</dbReference>
<dbReference type="Proteomes" id="UP000241769">
    <property type="component" value="Unassembled WGS sequence"/>
</dbReference>
<dbReference type="AlphaFoldDB" id="A0A2P6NTH8"/>
<comment type="caution">
    <text evidence="4">The sequence shown here is derived from an EMBL/GenBank/DDBJ whole genome shotgun (WGS) entry which is preliminary data.</text>
</comment>
<reference evidence="4 5" key="1">
    <citation type="journal article" date="2018" name="Genome Biol. Evol.">
        <title>Multiple Roots of Fruiting Body Formation in Amoebozoa.</title>
        <authorList>
            <person name="Hillmann F."/>
            <person name="Forbes G."/>
            <person name="Novohradska S."/>
            <person name="Ferling I."/>
            <person name="Riege K."/>
            <person name="Groth M."/>
            <person name="Westermann M."/>
            <person name="Marz M."/>
            <person name="Spaller T."/>
            <person name="Winckler T."/>
            <person name="Schaap P."/>
            <person name="Glockner G."/>
        </authorList>
    </citation>
    <scope>NUCLEOTIDE SEQUENCE [LARGE SCALE GENOMIC DNA]</scope>
    <source>
        <strain evidence="4 5">Jena</strain>
    </source>
</reference>
<accession>A0A2P6NTH8</accession>
<proteinExistence type="predicted"/>
<dbReference type="PROSITE" id="PS50082">
    <property type="entry name" value="WD_REPEATS_2"/>
    <property type="match status" value="2"/>
</dbReference>
<dbReference type="OrthoDB" id="1068471at2759"/>
<dbReference type="STRING" id="1890364.A0A2P6NTH8"/>
<dbReference type="SUPFAM" id="SSF50978">
    <property type="entry name" value="WD40 repeat-like"/>
    <property type="match status" value="1"/>
</dbReference>
<keyword evidence="2" id="KW-0677">Repeat</keyword>
<gene>
    <name evidence="4" type="ORF">PROFUN_01513</name>
</gene>
<organism evidence="4 5">
    <name type="scientific">Planoprotostelium fungivorum</name>
    <dbReference type="NCBI Taxonomy" id="1890364"/>
    <lineage>
        <taxon>Eukaryota</taxon>
        <taxon>Amoebozoa</taxon>
        <taxon>Evosea</taxon>
        <taxon>Variosea</taxon>
        <taxon>Cavosteliida</taxon>
        <taxon>Cavosteliaceae</taxon>
        <taxon>Planoprotostelium</taxon>
    </lineage>
</organism>
<dbReference type="InterPro" id="IPR015943">
    <property type="entry name" value="WD40/YVTN_repeat-like_dom_sf"/>
</dbReference>
<dbReference type="SMART" id="SM00320">
    <property type="entry name" value="WD40"/>
    <property type="match status" value="4"/>
</dbReference>
<feature type="repeat" description="WD" evidence="3">
    <location>
        <begin position="418"/>
        <end position="460"/>
    </location>
</feature>
<dbReference type="Pfam" id="PF00400">
    <property type="entry name" value="WD40"/>
    <property type="match status" value="3"/>
</dbReference>
<sequence>MRINIDIELTPDELPMAKEVITLLNQLTGQYRNSSTRVEIKRDYGQILRQIEEGKSVDQVATEINNLIPNMESFQPQTLCQEFENILFDAEALHNGRSLLPYFAVMARLSEPVRFALRDGLVPHILQVVAAKRPLDVDRMDILCQAECFAVLVKMELVDVTRAVVTMTALVQKQETRCAAVTMLGKTVEMCLSLLSEKCDPTAIQTLKTAIDHHIFEYDLTYIRENLGWDKPIERGLAGTQLMMTSSTQEHNGIIYAMACDKLRDTMVSSSNDGTIISWSKDRKVKDKIQMAKHYACAIDVSASQKAMYVCGIPRDAKNSAAVVCYNLNEKSGWVQKGIMERDTVKLVSCVKLSGRASGCSPAGPRFNPGWALALNTNDSKRLFVTGESMKNTGEREKVRVYDTSSGSFNKLTPLISYEEHDDIITCLTEHPILPGLFLSASKDCSIKLWDSRLSSSASSFGVPNSTGKIIAHDKMVTCIDTHEFSMVSVSLDSTVAVWDIRKLDRPAVKRSTVDNTGILKVAIGPTNTKVVVASLGGLYVLDLLTGVKTAALRGNEMAAVRYHDLRWSADKSVLWAGGEDKSVDVYTLS</sequence>
<keyword evidence="1 3" id="KW-0853">WD repeat</keyword>
<evidence type="ECO:0000256" key="1">
    <source>
        <dbReference type="ARBA" id="ARBA00022574"/>
    </source>
</evidence>
<dbReference type="PROSITE" id="PS00678">
    <property type="entry name" value="WD_REPEATS_1"/>
    <property type="match status" value="1"/>
</dbReference>
<evidence type="ECO:0000256" key="2">
    <source>
        <dbReference type="ARBA" id="ARBA00022737"/>
    </source>
</evidence>
<dbReference type="Gene3D" id="2.130.10.10">
    <property type="entry name" value="YVTN repeat-like/Quinoprotein amine dehydrogenase"/>
    <property type="match status" value="2"/>
</dbReference>
<dbReference type="EMBL" id="MDYQ01000021">
    <property type="protein sequence ID" value="PRP87251.1"/>
    <property type="molecule type" value="Genomic_DNA"/>
</dbReference>
<dbReference type="InterPro" id="IPR019775">
    <property type="entry name" value="WD40_repeat_CS"/>
</dbReference>
<feature type="repeat" description="WD" evidence="3">
    <location>
        <begin position="470"/>
        <end position="509"/>
    </location>
</feature>
<name>A0A2P6NTH8_9EUKA</name>
<dbReference type="InParanoid" id="A0A2P6NTH8"/>
<dbReference type="PANTHER" id="PTHR19848:SF8">
    <property type="entry name" value="F-BOX AND WD REPEAT DOMAIN CONTAINING 7"/>
    <property type="match status" value="1"/>
</dbReference>
<evidence type="ECO:0000256" key="3">
    <source>
        <dbReference type="PROSITE-ProRule" id="PRU00221"/>
    </source>
</evidence>
<protein>
    <submittedName>
        <fullName evidence="4">Uncharacterized protein</fullName>
    </submittedName>
</protein>
<evidence type="ECO:0000313" key="5">
    <source>
        <dbReference type="Proteomes" id="UP000241769"/>
    </source>
</evidence>
<evidence type="ECO:0000313" key="4">
    <source>
        <dbReference type="EMBL" id="PRP87251.1"/>
    </source>
</evidence>